<keyword evidence="4" id="KW-0238">DNA-binding</keyword>
<dbReference type="InterPro" id="IPR008721">
    <property type="entry name" value="ORC6_cyclin_first"/>
</dbReference>
<dbReference type="GO" id="GO:0005664">
    <property type="term" value="C:nuclear origin of replication recognition complex"/>
    <property type="evidence" value="ECO:0007669"/>
    <property type="project" value="InterPro"/>
</dbReference>
<accession>A0A4S2N137</accession>
<gene>
    <name evidence="7" type="ORF">EX30DRAFT_394042</name>
</gene>
<dbReference type="Proteomes" id="UP000298138">
    <property type="component" value="Unassembled WGS sequence"/>
</dbReference>
<reference evidence="7 8" key="1">
    <citation type="submission" date="2019-04" db="EMBL/GenBank/DDBJ databases">
        <title>Comparative genomics and transcriptomics to analyze fruiting body development in filamentous ascomycetes.</title>
        <authorList>
            <consortium name="DOE Joint Genome Institute"/>
            <person name="Lutkenhaus R."/>
            <person name="Traeger S."/>
            <person name="Breuer J."/>
            <person name="Kuo A."/>
            <person name="Lipzen A."/>
            <person name="Pangilinan J."/>
            <person name="Dilworth D."/>
            <person name="Sandor L."/>
            <person name="Poggeler S."/>
            <person name="Barry K."/>
            <person name="Grigoriev I.V."/>
            <person name="Nowrousian M."/>
        </authorList>
    </citation>
    <scope>NUCLEOTIDE SEQUENCE [LARGE SCALE GENOMIC DNA]</scope>
    <source>
        <strain evidence="7 8">CBS 389.68</strain>
    </source>
</reference>
<dbReference type="STRING" id="341454.A0A4S2N137"/>
<keyword evidence="3" id="KW-0235">DNA replication</keyword>
<feature type="domain" description="ORC6 first cyclin-like" evidence="6">
    <location>
        <begin position="10"/>
        <end position="94"/>
    </location>
</feature>
<proteinExistence type="inferred from homology"/>
<evidence type="ECO:0000256" key="1">
    <source>
        <dbReference type="ARBA" id="ARBA00004123"/>
    </source>
</evidence>
<name>A0A4S2N137_9PEZI</name>
<dbReference type="InParanoid" id="A0A4S2N137"/>
<keyword evidence="5" id="KW-0539">Nucleus</keyword>
<protein>
    <recommendedName>
        <fullName evidence="6">ORC6 first cyclin-like domain-containing protein</fullName>
    </recommendedName>
</protein>
<dbReference type="AlphaFoldDB" id="A0A4S2N137"/>
<dbReference type="Pfam" id="PF05460">
    <property type="entry name" value="ORC6"/>
    <property type="match status" value="1"/>
</dbReference>
<keyword evidence="8" id="KW-1185">Reference proteome</keyword>
<dbReference type="GO" id="GO:0003677">
    <property type="term" value="F:DNA binding"/>
    <property type="evidence" value="ECO:0007669"/>
    <property type="project" value="UniProtKB-KW"/>
</dbReference>
<evidence type="ECO:0000313" key="7">
    <source>
        <dbReference type="EMBL" id="TGZ82770.1"/>
    </source>
</evidence>
<dbReference type="OrthoDB" id="5367324at2759"/>
<evidence type="ECO:0000313" key="8">
    <source>
        <dbReference type="Proteomes" id="UP000298138"/>
    </source>
</evidence>
<evidence type="ECO:0000259" key="6">
    <source>
        <dbReference type="Pfam" id="PF05460"/>
    </source>
</evidence>
<sequence>MTSVAISTDLQSLLPTLVGPVPPELIHLATSLLAQSRSRISNLKPTEEVARSYACAHIACERLKNSLDLPPLKPRPPLPKKAYEGLLSHFRKSLPATTTRTRKKVEPVETDEIDAAFEDEMAAMCDELGVVPEAAQYIISGLKLTEHQQSERYSLALALTCIVFDNLSIPGVEEKVGGITWVRQATKDTVQVVLAKLNAINTALKGKGNAQVARNTLVKWVKSASEEPTWRLWVRSIPDGIGLVPFRPKKEVLWKRNRMLQDRVDYLSQERQEAYERWKEDVLRRCENIDGVTA</sequence>
<dbReference type="GO" id="GO:0006260">
    <property type="term" value="P:DNA replication"/>
    <property type="evidence" value="ECO:0007669"/>
    <property type="project" value="UniProtKB-KW"/>
</dbReference>
<comment type="subcellular location">
    <subcellularLocation>
        <location evidence="1">Nucleus</location>
    </subcellularLocation>
</comment>
<comment type="similarity">
    <text evidence="2">Belongs to the ORC6 family.</text>
</comment>
<evidence type="ECO:0000256" key="4">
    <source>
        <dbReference type="ARBA" id="ARBA00023125"/>
    </source>
</evidence>
<evidence type="ECO:0000256" key="5">
    <source>
        <dbReference type="ARBA" id="ARBA00023242"/>
    </source>
</evidence>
<evidence type="ECO:0000256" key="3">
    <source>
        <dbReference type="ARBA" id="ARBA00022705"/>
    </source>
</evidence>
<organism evidence="7 8">
    <name type="scientific">Ascodesmis nigricans</name>
    <dbReference type="NCBI Taxonomy" id="341454"/>
    <lineage>
        <taxon>Eukaryota</taxon>
        <taxon>Fungi</taxon>
        <taxon>Dikarya</taxon>
        <taxon>Ascomycota</taxon>
        <taxon>Pezizomycotina</taxon>
        <taxon>Pezizomycetes</taxon>
        <taxon>Pezizales</taxon>
        <taxon>Ascodesmidaceae</taxon>
        <taxon>Ascodesmis</taxon>
    </lineage>
</organism>
<evidence type="ECO:0000256" key="2">
    <source>
        <dbReference type="ARBA" id="ARBA00010840"/>
    </source>
</evidence>
<dbReference type="EMBL" id="ML220114">
    <property type="protein sequence ID" value="TGZ82770.1"/>
    <property type="molecule type" value="Genomic_DNA"/>
</dbReference>